<protein>
    <recommendedName>
        <fullName evidence="3">Nitroimidazol reductase NimA-like FMN-containing flavoprotein (Pyridoxamine 5'-phosphate oxidase superfamily)</fullName>
    </recommendedName>
</protein>
<reference evidence="1 2" key="1">
    <citation type="submission" date="2018-07" db="EMBL/GenBank/DDBJ databases">
        <title>Genomic Encyclopedia of Type Strains, Phase IV (KMG-IV): sequencing the most valuable type-strain genomes for metagenomic binning, comparative biology and taxonomic classification.</title>
        <authorList>
            <person name="Goeker M."/>
        </authorList>
    </citation>
    <scope>NUCLEOTIDE SEQUENCE [LARGE SCALE GENOMIC DNA]</scope>
    <source>
        <strain evidence="1 2">DSM 27016</strain>
    </source>
</reference>
<comment type="caution">
    <text evidence="1">The sequence shown here is derived from an EMBL/GenBank/DDBJ whole genome shotgun (WGS) entry which is preliminary data.</text>
</comment>
<dbReference type="Proteomes" id="UP000253034">
    <property type="component" value="Unassembled WGS sequence"/>
</dbReference>
<dbReference type="RefSeq" id="WP_114296915.1">
    <property type="nucleotide sequence ID" value="NZ_QPJT01000005.1"/>
</dbReference>
<dbReference type="Gene3D" id="2.30.110.10">
    <property type="entry name" value="Electron Transport, Fmn-binding Protein, Chain A"/>
    <property type="match status" value="1"/>
</dbReference>
<organism evidence="1 2">
    <name type="scientific">Anaerobacterium chartisolvens</name>
    <dbReference type="NCBI Taxonomy" id="1297424"/>
    <lineage>
        <taxon>Bacteria</taxon>
        <taxon>Bacillati</taxon>
        <taxon>Bacillota</taxon>
        <taxon>Clostridia</taxon>
        <taxon>Eubacteriales</taxon>
        <taxon>Oscillospiraceae</taxon>
        <taxon>Anaerobacterium</taxon>
    </lineage>
</organism>
<evidence type="ECO:0000313" key="2">
    <source>
        <dbReference type="Proteomes" id="UP000253034"/>
    </source>
</evidence>
<name>A0A369BAE2_9FIRM</name>
<evidence type="ECO:0008006" key="3">
    <source>
        <dbReference type="Google" id="ProtNLM"/>
    </source>
</evidence>
<dbReference type="PANTHER" id="PTHR34071:SF2">
    <property type="entry name" value="FLAVIN-NUCLEOTIDE-BINDING PROTEIN"/>
    <property type="match status" value="1"/>
</dbReference>
<keyword evidence="2" id="KW-1185">Reference proteome</keyword>
<sequence length="153" mass="17177">MRRKDKEITDKQLINDILNKSEVIRLAMVDDGSPYLVAMNYAYVDSCLYMHSAKEGRKIDILSKNNKVAFQTDTGVEPVMKEEACSCSIRYLSVFGTGKAILIDEKKEKVKALDAIMTKHTGGVEFEYPDKVLGKTMIIKVEIESLTGKKSGY</sequence>
<gene>
    <name evidence="1" type="ORF">DFR58_105135</name>
</gene>
<dbReference type="SUPFAM" id="SSF50475">
    <property type="entry name" value="FMN-binding split barrel"/>
    <property type="match status" value="1"/>
</dbReference>
<dbReference type="InterPro" id="IPR024747">
    <property type="entry name" value="Pyridox_Oxase-rel"/>
</dbReference>
<dbReference type="PANTHER" id="PTHR34071">
    <property type="entry name" value="5-NITROIMIDAZOLE ANTIBIOTICS RESISTANCE PROTEIN, NIMA-FAMILY-RELATED PROTEIN-RELATED"/>
    <property type="match status" value="1"/>
</dbReference>
<dbReference type="InterPro" id="IPR012349">
    <property type="entry name" value="Split_barrel_FMN-bd"/>
</dbReference>
<dbReference type="OrthoDB" id="9794935at2"/>
<evidence type="ECO:0000313" key="1">
    <source>
        <dbReference type="EMBL" id="RCX18371.1"/>
    </source>
</evidence>
<dbReference type="AlphaFoldDB" id="A0A369BAE2"/>
<dbReference type="Pfam" id="PF12900">
    <property type="entry name" value="Pyridox_ox_2"/>
    <property type="match status" value="1"/>
</dbReference>
<dbReference type="EMBL" id="QPJT01000005">
    <property type="protein sequence ID" value="RCX18371.1"/>
    <property type="molecule type" value="Genomic_DNA"/>
</dbReference>
<accession>A0A369BAE2</accession>
<proteinExistence type="predicted"/>